<sequence length="268" mass="30090">MGRGKVELKRIENSSNRQVTFSKRRTGLLKKAKELSVLCDAEVAVIIFSNTGKLSQFSSCDMNGTLSKYNKCVDSTETAVVEHKTEIHYGVVMSNNTFSVQKEDSTMVEILRDEIAKLERKKQKLLGKDLKGLSLKELQNLEKQLNEGLLSVTKRKEELVTEQLEQSRVQEQRVMLENETLRRQVKELRSLFPVTENVVPSYLQYQNIERNNTFALAGASSSNLASNSGNDGGDSDNTLQLGFLNDVHHKGMVSEKETSLNDSECALL</sequence>
<evidence type="ECO:0000256" key="3">
    <source>
        <dbReference type="ARBA" id="ARBA00023125"/>
    </source>
</evidence>
<dbReference type="CDD" id="cd00265">
    <property type="entry name" value="MADS_MEF2_like"/>
    <property type="match status" value="1"/>
</dbReference>
<proteinExistence type="predicted"/>
<evidence type="ECO:0000259" key="8">
    <source>
        <dbReference type="PROSITE" id="PS51297"/>
    </source>
</evidence>
<evidence type="ECO:0000256" key="4">
    <source>
        <dbReference type="ARBA" id="ARBA00023163"/>
    </source>
</evidence>
<feature type="domain" description="MADS-box" evidence="7">
    <location>
        <begin position="1"/>
        <end position="61"/>
    </location>
</feature>
<evidence type="ECO:0000256" key="1">
    <source>
        <dbReference type="ARBA" id="ARBA00004123"/>
    </source>
</evidence>
<evidence type="ECO:0000313" key="10">
    <source>
        <dbReference type="Proteomes" id="UP000188354"/>
    </source>
</evidence>
<dbReference type="Gene3D" id="3.40.1810.10">
    <property type="entry name" value="Transcription factor, MADS-box"/>
    <property type="match status" value="1"/>
</dbReference>
<dbReference type="PROSITE" id="PS50066">
    <property type="entry name" value="MADS_BOX_2"/>
    <property type="match status" value="1"/>
</dbReference>
<evidence type="ECO:0000256" key="6">
    <source>
        <dbReference type="SAM" id="Coils"/>
    </source>
</evidence>
<dbReference type="GO" id="GO:0003700">
    <property type="term" value="F:DNA-binding transcription factor activity"/>
    <property type="evidence" value="ECO:0007669"/>
    <property type="project" value="InterPro"/>
</dbReference>
<evidence type="ECO:0008006" key="11">
    <source>
        <dbReference type="Google" id="ProtNLM"/>
    </source>
</evidence>
<dbReference type="InterPro" id="IPR050142">
    <property type="entry name" value="MADS-box/MEF2_TF"/>
</dbReference>
<evidence type="ECO:0000256" key="2">
    <source>
        <dbReference type="ARBA" id="ARBA00023015"/>
    </source>
</evidence>
<dbReference type="PANTHER" id="PTHR48019">
    <property type="entry name" value="SERUM RESPONSE FACTOR HOMOLOG"/>
    <property type="match status" value="1"/>
</dbReference>
<dbReference type="GO" id="GO:0045944">
    <property type="term" value="P:positive regulation of transcription by RNA polymerase II"/>
    <property type="evidence" value="ECO:0007669"/>
    <property type="project" value="InterPro"/>
</dbReference>
<dbReference type="OMA" id="NCGNEKG"/>
<evidence type="ECO:0000313" key="9">
    <source>
        <dbReference type="EMBL" id="OIW17075.1"/>
    </source>
</evidence>
<organism evidence="9 10">
    <name type="scientific">Lupinus angustifolius</name>
    <name type="common">Narrow-leaved blue lupine</name>
    <dbReference type="NCBI Taxonomy" id="3871"/>
    <lineage>
        <taxon>Eukaryota</taxon>
        <taxon>Viridiplantae</taxon>
        <taxon>Streptophyta</taxon>
        <taxon>Embryophyta</taxon>
        <taxon>Tracheophyta</taxon>
        <taxon>Spermatophyta</taxon>
        <taxon>Magnoliopsida</taxon>
        <taxon>eudicotyledons</taxon>
        <taxon>Gunneridae</taxon>
        <taxon>Pentapetalae</taxon>
        <taxon>rosids</taxon>
        <taxon>fabids</taxon>
        <taxon>Fabales</taxon>
        <taxon>Fabaceae</taxon>
        <taxon>Papilionoideae</taxon>
        <taxon>50 kb inversion clade</taxon>
        <taxon>genistoids sensu lato</taxon>
        <taxon>core genistoids</taxon>
        <taxon>Genisteae</taxon>
        <taxon>Lupinus</taxon>
    </lineage>
</organism>
<keyword evidence="10" id="KW-1185">Reference proteome</keyword>
<gene>
    <name evidence="9" type="ORF">TanjilG_15658</name>
</gene>
<dbReference type="AlphaFoldDB" id="A0A1J7IPM5"/>
<dbReference type="Proteomes" id="UP000188354">
    <property type="component" value="Chromosome LG02"/>
</dbReference>
<keyword evidence="5" id="KW-0539">Nucleus</keyword>
<dbReference type="SMART" id="SM00432">
    <property type="entry name" value="MADS"/>
    <property type="match status" value="1"/>
</dbReference>
<keyword evidence="4" id="KW-0804">Transcription</keyword>
<dbReference type="Pfam" id="PF01486">
    <property type="entry name" value="K-box"/>
    <property type="match status" value="1"/>
</dbReference>
<reference evidence="9 10" key="1">
    <citation type="journal article" date="2017" name="Plant Biotechnol. J.">
        <title>A comprehensive draft genome sequence for lupin (Lupinus angustifolius), an emerging health food: insights into plant-microbe interactions and legume evolution.</title>
        <authorList>
            <person name="Hane J.K."/>
            <person name="Ming Y."/>
            <person name="Kamphuis L.G."/>
            <person name="Nelson M.N."/>
            <person name="Garg G."/>
            <person name="Atkins C.A."/>
            <person name="Bayer P.E."/>
            <person name="Bravo A."/>
            <person name="Bringans S."/>
            <person name="Cannon S."/>
            <person name="Edwards D."/>
            <person name="Foley R."/>
            <person name="Gao L.L."/>
            <person name="Harrison M.J."/>
            <person name="Huang W."/>
            <person name="Hurgobin B."/>
            <person name="Li S."/>
            <person name="Liu C.W."/>
            <person name="McGrath A."/>
            <person name="Morahan G."/>
            <person name="Murray J."/>
            <person name="Weller J."/>
            <person name="Jian J."/>
            <person name="Singh K.B."/>
        </authorList>
    </citation>
    <scope>NUCLEOTIDE SEQUENCE [LARGE SCALE GENOMIC DNA]</scope>
    <source>
        <strain evidence="10">cv. Tanjil</strain>
        <tissue evidence="9">Whole plant</tissue>
    </source>
</reference>
<keyword evidence="2" id="KW-0805">Transcription regulation</keyword>
<comment type="subcellular location">
    <subcellularLocation>
        <location evidence="1">Nucleus</location>
    </subcellularLocation>
</comment>
<dbReference type="InterPro" id="IPR002100">
    <property type="entry name" value="TF_MADSbox"/>
</dbReference>
<dbReference type="PROSITE" id="PS00350">
    <property type="entry name" value="MADS_BOX_1"/>
    <property type="match status" value="1"/>
</dbReference>
<feature type="coiled-coil region" evidence="6">
    <location>
        <begin position="101"/>
        <end position="128"/>
    </location>
</feature>
<dbReference type="Gramene" id="OIW17075">
    <property type="protein sequence ID" value="OIW17075"/>
    <property type="gene ID" value="TanjilG_15658"/>
</dbReference>
<keyword evidence="6" id="KW-0175">Coiled coil</keyword>
<dbReference type="InterPro" id="IPR036879">
    <property type="entry name" value="TF_MADSbox_sf"/>
</dbReference>
<dbReference type="InterPro" id="IPR033896">
    <property type="entry name" value="MEF2-like_N"/>
</dbReference>
<dbReference type="PROSITE" id="PS51297">
    <property type="entry name" value="K_BOX"/>
    <property type="match status" value="1"/>
</dbReference>
<feature type="domain" description="K-box" evidence="8">
    <location>
        <begin position="101"/>
        <end position="191"/>
    </location>
</feature>
<accession>A0A1J7IPM5</accession>
<evidence type="ECO:0000256" key="5">
    <source>
        <dbReference type="ARBA" id="ARBA00023242"/>
    </source>
</evidence>
<dbReference type="SUPFAM" id="SSF55455">
    <property type="entry name" value="SRF-like"/>
    <property type="match status" value="1"/>
</dbReference>
<evidence type="ECO:0000259" key="7">
    <source>
        <dbReference type="PROSITE" id="PS50066"/>
    </source>
</evidence>
<dbReference type="GO" id="GO:0046983">
    <property type="term" value="F:protein dimerization activity"/>
    <property type="evidence" value="ECO:0007669"/>
    <property type="project" value="InterPro"/>
</dbReference>
<dbReference type="GO" id="GO:0000977">
    <property type="term" value="F:RNA polymerase II transcription regulatory region sequence-specific DNA binding"/>
    <property type="evidence" value="ECO:0007669"/>
    <property type="project" value="InterPro"/>
</dbReference>
<keyword evidence="3" id="KW-0238">DNA-binding</keyword>
<dbReference type="Pfam" id="PF00319">
    <property type="entry name" value="SRF-TF"/>
    <property type="match status" value="1"/>
</dbReference>
<name>A0A1J7IPM5_LUPAN</name>
<dbReference type="EMBL" id="CM007362">
    <property type="protein sequence ID" value="OIW17075.1"/>
    <property type="molecule type" value="Genomic_DNA"/>
</dbReference>
<dbReference type="GO" id="GO:0005634">
    <property type="term" value="C:nucleus"/>
    <property type="evidence" value="ECO:0007669"/>
    <property type="project" value="UniProtKB-SubCell"/>
</dbReference>
<protein>
    <recommendedName>
        <fullName evidence="11">MADS-box domain-containing protein</fullName>
    </recommendedName>
</protein>
<dbReference type="InterPro" id="IPR002487">
    <property type="entry name" value="TF_Kbox"/>
</dbReference>
<dbReference type="PRINTS" id="PR00404">
    <property type="entry name" value="MADSDOMAIN"/>
</dbReference>